<dbReference type="InterPro" id="IPR004636">
    <property type="entry name" value="AcOrn/SuccOrn_fam"/>
</dbReference>
<dbReference type="EC" id="2.6.1.11" evidence="5"/>
<evidence type="ECO:0000256" key="2">
    <source>
        <dbReference type="ARBA" id="ARBA00004173"/>
    </source>
</evidence>
<dbReference type="PANTHER" id="PTHR11986">
    <property type="entry name" value="AMINOTRANSFERASE CLASS III"/>
    <property type="match status" value="1"/>
</dbReference>
<comment type="similarity">
    <text evidence="4 10">Belongs to the class-III pyridoxal-phosphate-dependent aminotransferase family.</text>
</comment>
<dbReference type="PIRSF" id="PIRSF000521">
    <property type="entry name" value="Transaminase_4ab_Lys_Orn"/>
    <property type="match status" value="1"/>
</dbReference>
<dbReference type="HAMAP" id="MF_01107">
    <property type="entry name" value="ArgD_aminotrans_3"/>
    <property type="match status" value="1"/>
</dbReference>
<dbReference type="AlphaFoldDB" id="A0A9K3M6H2"/>
<keyword evidence="6 12" id="KW-0032">Aminotransferase</keyword>
<dbReference type="Pfam" id="PF00202">
    <property type="entry name" value="Aminotran_3"/>
    <property type="match status" value="1"/>
</dbReference>
<evidence type="ECO:0000256" key="6">
    <source>
        <dbReference type="ARBA" id="ARBA00022576"/>
    </source>
</evidence>
<evidence type="ECO:0000256" key="9">
    <source>
        <dbReference type="ARBA" id="ARBA00022898"/>
    </source>
</evidence>
<evidence type="ECO:0000256" key="11">
    <source>
        <dbReference type="SAM" id="SignalP"/>
    </source>
</evidence>
<name>A0A9K3M6H2_9STRA</name>
<keyword evidence="11" id="KW-0732">Signal</keyword>
<comment type="subcellular location">
    <subcellularLocation>
        <location evidence="2">Mitochondrion</location>
    </subcellularLocation>
</comment>
<evidence type="ECO:0000256" key="7">
    <source>
        <dbReference type="ARBA" id="ARBA00022605"/>
    </source>
</evidence>
<evidence type="ECO:0000313" key="12">
    <source>
        <dbReference type="EMBL" id="KAG7374061.1"/>
    </source>
</evidence>
<evidence type="ECO:0000256" key="3">
    <source>
        <dbReference type="ARBA" id="ARBA00005024"/>
    </source>
</evidence>
<dbReference type="InterPro" id="IPR005814">
    <property type="entry name" value="Aminotrans_3"/>
</dbReference>
<dbReference type="OrthoDB" id="425114at2759"/>
<dbReference type="NCBIfam" id="NF002325">
    <property type="entry name" value="PRK01278.1"/>
    <property type="match status" value="1"/>
</dbReference>
<keyword evidence="7" id="KW-0028">Amino-acid biosynthesis</keyword>
<keyword evidence="9 10" id="KW-0663">Pyridoxal phosphate</keyword>
<dbReference type="GO" id="GO:0006525">
    <property type="term" value="P:arginine metabolic process"/>
    <property type="evidence" value="ECO:0007669"/>
    <property type="project" value="InterPro"/>
</dbReference>
<dbReference type="PANTHER" id="PTHR11986:SF79">
    <property type="entry name" value="ACETYLORNITHINE AMINOTRANSFERASE, MITOCHONDRIAL"/>
    <property type="match status" value="1"/>
</dbReference>
<proteinExistence type="inferred from homology"/>
<evidence type="ECO:0000256" key="8">
    <source>
        <dbReference type="ARBA" id="ARBA00022679"/>
    </source>
</evidence>
<dbReference type="GO" id="GO:0008652">
    <property type="term" value="P:amino acid biosynthetic process"/>
    <property type="evidence" value="ECO:0007669"/>
    <property type="project" value="UniProtKB-KW"/>
</dbReference>
<reference evidence="12" key="1">
    <citation type="journal article" date="2021" name="Sci. Rep.">
        <title>Diploid genomic architecture of Nitzschia inconspicua, an elite biomass production diatom.</title>
        <authorList>
            <person name="Oliver A."/>
            <person name="Podell S."/>
            <person name="Pinowska A."/>
            <person name="Traller J.C."/>
            <person name="Smith S.R."/>
            <person name="McClure R."/>
            <person name="Beliaev A."/>
            <person name="Bohutskyi P."/>
            <person name="Hill E.A."/>
            <person name="Rabines A."/>
            <person name="Zheng H."/>
            <person name="Allen L.Z."/>
            <person name="Kuo A."/>
            <person name="Grigoriev I.V."/>
            <person name="Allen A.E."/>
            <person name="Hazlebeck D."/>
            <person name="Allen E.E."/>
        </authorList>
    </citation>
    <scope>NUCLEOTIDE SEQUENCE</scope>
    <source>
        <strain evidence="12">Hildebrandi</strain>
    </source>
</reference>
<dbReference type="GO" id="GO:0030170">
    <property type="term" value="F:pyridoxal phosphate binding"/>
    <property type="evidence" value="ECO:0007669"/>
    <property type="project" value="InterPro"/>
</dbReference>
<protein>
    <recommendedName>
        <fullName evidence="5">acetylornithine transaminase</fullName>
        <ecNumber evidence="5">2.6.1.11</ecNumber>
    </recommendedName>
</protein>
<comment type="pathway">
    <text evidence="3">Amino-acid biosynthesis; L-arginine biosynthesis; N(2)-acetyl-L-ornithine from L-glutamate: step 4/4.</text>
</comment>
<evidence type="ECO:0000256" key="4">
    <source>
        <dbReference type="ARBA" id="ARBA00008954"/>
    </source>
</evidence>
<evidence type="ECO:0000256" key="10">
    <source>
        <dbReference type="RuleBase" id="RU003560"/>
    </source>
</evidence>
<dbReference type="FunFam" id="3.40.640.10:FF:000004">
    <property type="entry name" value="Acetylornithine aminotransferase"/>
    <property type="match status" value="1"/>
</dbReference>
<organism evidence="12 13">
    <name type="scientific">Nitzschia inconspicua</name>
    <dbReference type="NCBI Taxonomy" id="303405"/>
    <lineage>
        <taxon>Eukaryota</taxon>
        <taxon>Sar</taxon>
        <taxon>Stramenopiles</taxon>
        <taxon>Ochrophyta</taxon>
        <taxon>Bacillariophyta</taxon>
        <taxon>Bacillariophyceae</taxon>
        <taxon>Bacillariophycidae</taxon>
        <taxon>Bacillariales</taxon>
        <taxon>Bacillariaceae</taxon>
        <taxon>Nitzschia</taxon>
    </lineage>
</organism>
<dbReference type="CDD" id="cd00610">
    <property type="entry name" value="OAT_like"/>
    <property type="match status" value="1"/>
</dbReference>
<evidence type="ECO:0000313" key="13">
    <source>
        <dbReference type="Proteomes" id="UP000693970"/>
    </source>
</evidence>
<sequence>MKLSVHFLVAVAVIPSASCFVPTAASRSTSSLKVSVGGTSQLTPPKKVEDLSDSSEDLYNQNVQTTYGRYKLTIDSGKGCFLKTTDGKNYLDCVSGIATCALGHNNEFLTKAIENQMKKVHHVSNLYFIPEQAALANWLCTNSGADKAFFCNSGAEANEAAIKVARRYAYNRGIEKPVIISAEKSFHGRTLAALSATQQPKYHKGFGFGGEMVPGFDSCVYNDIASLEAAVERATSDGKGLAAIMLEPLQGEGGIIPGNPEFFAKARELCDKHGALLMIDEVQAGMGRTGTLWGHENLNVIPDVFTSAKALGGGVPIGAMMARGEAATTFGPGDHASTYGGNPLACAAGLAVAQYLYDNNVLENVQARGEQLSQGLEKLAEKYPTVLGQVRGWGLLKGVECIAEDITAGELVAAAMNEGLLLVPAGANVVRFVPPLIISEEEMNMALERFEAAVKSKAN</sequence>
<dbReference type="EMBL" id="JAGRRH010000001">
    <property type="protein sequence ID" value="KAG7374061.1"/>
    <property type="molecule type" value="Genomic_DNA"/>
</dbReference>
<keyword evidence="8" id="KW-0808">Transferase</keyword>
<gene>
    <name evidence="12" type="ORF">IV203_013156</name>
</gene>
<evidence type="ECO:0000256" key="5">
    <source>
        <dbReference type="ARBA" id="ARBA00012919"/>
    </source>
</evidence>
<feature type="signal peptide" evidence="11">
    <location>
        <begin position="1"/>
        <end position="19"/>
    </location>
</feature>
<keyword evidence="13" id="KW-1185">Reference proteome</keyword>
<comment type="cofactor">
    <cofactor evidence="1">
        <name>pyridoxal 5'-phosphate</name>
        <dbReference type="ChEBI" id="CHEBI:597326"/>
    </cofactor>
</comment>
<dbReference type="InterPro" id="IPR049704">
    <property type="entry name" value="Aminotrans_3_PPA_site"/>
</dbReference>
<accession>A0A9K3M6H2</accession>
<dbReference type="GO" id="GO:0005739">
    <property type="term" value="C:mitochondrion"/>
    <property type="evidence" value="ECO:0007669"/>
    <property type="project" value="UniProtKB-SubCell"/>
</dbReference>
<dbReference type="NCBIfam" id="TIGR00707">
    <property type="entry name" value="argD"/>
    <property type="match status" value="1"/>
</dbReference>
<dbReference type="GO" id="GO:0042802">
    <property type="term" value="F:identical protein binding"/>
    <property type="evidence" value="ECO:0007669"/>
    <property type="project" value="TreeGrafter"/>
</dbReference>
<comment type="caution">
    <text evidence="12">The sequence shown here is derived from an EMBL/GenBank/DDBJ whole genome shotgun (WGS) entry which is preliminary data.</text>
</comment>
<reference evidence="12" key="2">
    <citation type="submission" date="2021-04" db="EMBL/GenBank/DDBJ databases">
        <authorList>
            <person name="Podell S."/>
        </authorList>
    </citation>
    <scope>NUCLEOTIDE SEQUENCE</scope>
    <source>
        <strain evidence="12">Hildebrandi</strain>
    </source>
</reference>
<dbReference type="Proteomes" id="UP000693970">
    <property type="component" value="Unassembled WGS sequence"/>
</dbReference>
<dbReference type="InterPro" id="IPR050103">
    <property type="entry name" value="Class-III_PLP-dep_AT"/>
</dbReference>
<evidence type="ECO:0000256" key="1">
    <source>
        <dbReference type="ARBA" id="ARBA00001933"/>
    </source>
</evidence>
<dbReference type="PROSITE" id="PS00600">
    <property type="entry name" value="AA_TRANSFER_CLASS_3"/>
    <property type="match status" value="1"/>
</dbReference>
<feature type="chain" id="PRO_5039938028" description="acetylornithine transaminase" evidence="11">
    <location>
        <begin position="20"/>
        <end position="459"/>
    </location>
</feature>
<dbReference type="GO" id="GO:0003992">
    <property type="term" value="F:N2-acetyl-L-ornithine:2-oxoglutarate 5-aminotransferase activity"/>
    <property type="evidence" value="ECO:0007669"/>
    <property type="project" value="UniProtKB-EC"/>
</dbReference>